<dbReference type="InParanoid" id="H3AIV9"/>
<dbReference type="GeneTree" id="ENSGT00940000163828"/>
<reference evidence="2" key="1">
    <citation type="submission" date="2011-08" db="EMBL/GenBank/DDBJ databases">
        <title>The draft genome of Latimeria chalumnae.</title>
        <authorList>
            <person name="Di Palma F."/>
            <person name="Alfoldi J."/>
            <person name="Johnson J."/>
            <person name="Berlin A."/>
            <person name="Gnerre S."/>
            <person name="Jaffe D."/>
            <person name="MacCallum I."/>
            <person name="Young S."/>
            <person name="Walker B.J."/>
            <person name="Lander E."/>
            <person name="Lindblad-Toh K."/>
        </authorList>
    </citation>
    <scope>NUCLEOTIDE SEQUENCE [LARGE SCALE GENOMIC DNA]</scope>
    <source>
        <strain evidence="2">Wild caught</strain>
    </source>
</reference>
<dbReference type="Ensembl" id="ENSLACT00000009653.1">
    <property type="protein sequence ID" value="ENSLACP00000009580.1"/>
    <property type="gene ID" value="ENSLACG00000008449.1"/>
</dbReference>
<evidence type="ECO:0000313" key="1">
    <source>
        <dbReference type="Ensembl" id="ENSLACP00000009580.1"/>
    </source>
</evidence>
<dbReference type="EMBL" id="AFYH01213022">
    <property type="status" value="NOT_ANNOTATED_CDS"/>
    <property type="molecule type" value="Genomic_DNA"/>
</dbReference>
<proteinExistence type="predicted"/>
<keyword evidence="2" id="KW-1185">Reference proteome</keyword>
<reference evidence="1" key="3">
    <citation type="submission" date="2025-09" db="UniProtKB">
        <authorList>
            <consortium name="Ensembl"/>
        </authorList>
    </citation>
    <scope>IDENTIFICATION</scope>
</reference>
<dbReference type="PANTHER" id="PTHR31025">
    <property type="entry name" value="SI:CH211-196P9.1-RELATED"/>
    <property type="match status" value="1"/>
</dbReference>
<protein>
    <submittedName>
        <fullName evidence="1">Uncharacterized protein</fullName>
    </submittedName>
</protein>
<organism evidence="1 2">
    <name type="scientific">Latimeria chalumnae</name>
    <name type="common">Coelacanth</name>
    <dbReference type="NCBI Taxonomy" id="7897"/>
    <lineage>
        <taxon>Eukaryota</taxon>
        <taxon>Metazoa</taxon>
        <taxon>Chordata</taxon>
        <taxon>Craniata</taxon>
        <taxon>Vertebrata</taxon>
        <taxon>Euteleostomi</taxon>
        <taxon>Coelacanthiformes</taxon>
        <taxon>Coelacanthidae</taxon>
        <taxon>Latimeria</taxon>
    </lineage>
</organism>
<evidence type="ECO:0000313" key="2">
    <source>
        <dbReference type="Proteomes" id="UP000008672"/>
    </source>
</evidence>
<dbReference type="HOGENOM" id="CLU_024127_0_0_1"/>
<dbReference type="OMA" id="YGCINWD"/>
<accession>H3AIV9</accession>
<dbReference type="Proteomes" id="UP000008672">
    <property type="component" value="Unassembled WGS sequence"/>
</dbReference>
<reference evidence="1" key="2">
    <citation type="submission" date="2025-08" db="UniProtKB">
        <authorList>
            <consortium name="Ensembl"/>
        </authorList>
    </citation>
    <scope>IDENTIFICATION</scope>
</reference>
<dbReference type="eggNOG" id="KOG4052">
    <property type="taxonomic scope" value="Eukaryota"/>
</dbReference>
<dbReference type="PANTHER" id="PTHR31025:SF22">
    <property type="entry name" value="IP13529P"/>
    <property type="match status" value="1"/>
</dbReference>
<sequence>WALRFEAPWNKLPPDLLYIFEKGLRPSGRQRRQMIRIIVSEMLKVCQDPLKKHVDEIAKRMVAQFPRSLCDLIGGEVVGSGYDSLAKQLRIRVDNSKRMVPPLLAKRPLFQESSNSDTEEVFKKKRPTKQQTYGCINWEMKELPTNESLKTLKQKQNLMKMFFKGQEWNAAEVSNLMDATYYLQRKAINEGTDIRTLKEEWPFLFEEFGMMAHFLELTRIDLKDAMLESMATKGKRLIAYMESFTMFKNKSIPVLLARIRAAKEQMGSDLPETPGMVLLLLSYFMENESFMFHYVEENCLPSEVNLTEIPVTPCLIIHGPCVLQAGRFMLSVDKSIVKENISGFQWAFRMLFASYYCLNIHYPQEVGATLEFIQRCLVKINPERGTKVEKRNSKRQYTMNPKVLSLIRAMADFQ</sequence>
<name>H3AIV9_LATCH</name>
<gene>
    <name evidence="1" type="primary">LOC102345540</name>
</gene>
<dbReference type="EMBL" id="AFYH01213021">
    <property type="status" value="NOT_ANNOTATED_CDS"/>
    <property type="molecule type" value="Genomic_DNA"/>
</dbReference>
<dbReference type="AlphaFoldDB" id="H3AIV9"/>